<evidence type="ECO:0000313" key="10">
    <source>
        <dbReference type="Proteomes" id="UP000473325"/>
    </source>
</evidence>
<feature type="transmembrane region" description="Helical" evidence="7">
    <location>
        <begin position="214"/>
        <end position="236"/>
    </location>
</feature>
<dbReference type="InterPro" id="IPR037185">
    <property type="entry name" value="EmrE-like"/>
</dbReference>
<protein>
    <submittedName>
        <fullName evidence="9">EamA family transporter</fullName>
    </submittedName>
</protein>
<feature type="region of interest" description="Disordered" evidence="6">
    <location>
        <begin position="288"/>
        <end position="346"/>
    </location>
</feature>
<feature type="domain" description="EamA" evidence="8">
    <location>
        <begin position="153"/>
        <end position="284"/>
    </location>
</feature>
<feature type="transmembrane region" description="Helical" evidence="7">
    <location>
        <begin position="152"/>
        <end position="171"/>
    </location>
</feature>
<dbReference type="InterPro" id="IPR050638">
    <property type="entry name" value="AA-Vitamin_Transporters"/>
</dbReference>
<feature type="transmembrane region" description="Helical" evidence="7">
    <location>
        <begin position="12"/>
        <end position="33"/>
    </location>
</feature>
<organism evidence="9 10">
    <name type="scientific">Nocardioides flavescens</name>
    <dbReference type="NCBI Taxonomy" id="2691959"/>
    <lineage>
        <taxon>Bacteria</taxon>
        <taxon>Bacillati</taxon>
        <taxon>Actinomycetota</taxon>
        <taxon>Actinomycetes</taxon>
        <taxon>Propionibacteriales</taxon>
        <taxon>Nocardioidaceae</taxon>
        <taxon>Nocardioides</taxon>
    </lineage>
</organism>
<proteinExistence type="inferred from homology"/>
<feature type="transmembrane region" description="Helical" evidence="7">
    <location>
        <begin position="243"/>
        <end position="264"/>
    </location>
</feature>
<dbReference type="PANTHER" id="PTHR32322:SF2">
    <property type="entry name" value="EAMA DOMAIN-CONTAINING PROTEIN"/>
    <property type="match status" value="1"/>
</dbReference>
<feature type="transmembrane region" description="Helical" evidence="7">
    <location>
        <begin position="121"/>
        <end position="140"/>
    </location>
</feature>
<dbReference type="PANTHER" id="PTHR32322">
    <property type="entry name" value="INNER MEMBRANE TRANSPORTER"/>
    <property type="match status" value="1"/>
</dbReference>
<keyword evidence="4 7" id="KW-1133">Transmembrane helix</keyword>
<evidence type="ECO:0000256" key="6">
    <source>
        <dbReference type="SAM" id="MobiDB-lite"/>
    </source>
</evidence>
<feature type="transmembrane region" description="Helical" evidence="7">
    <location>
        <begin position="69"/>
        <end position="88"/>
    </location>
</feature>
<evidence type="ECO:0000313" key="9">
    <source>
        <dbReference type="EMBL" id="MXG91892.1"/>
    </source>
</evidence>
<dbReference type="SUPFAM" id="SSF103481">
    <property type="entry name" value="Multidrug resistance efflux transporter EmrE"/>
    <property type="match status" value="2"/>
</dbReference>
<comment type="similarity">
    <text evidence="2">Belongs to the EamA transporter family.</text>
</comment>
<dbReference type="Gene3D" id="1.10.3730.20">
    <property type="match status" value="2"/>
</dbReference>
<gene>
    <name evidence="9" type="ORF">GRQ65_20315</name>
</gene>
<feature type="transmembrane region" description="Helical" evidence="7">
    <location>
        <begin position="270"/>
        <end position="288"/>
    </location>
</feature>
<evidence type="ECO:0000256" key="7">
    <source>
        <dbReference type="SAM" id="Phobius"/>
    </source>
</evidence>
<feature type="transmembrane region" description="Helical" evidence="7">
    <location>
        <begin position="39"/>
        <end position="57"/>
    </location>
</feature>
<dbReference type="Proteomes" id="UP000473325">
    <property type="component" value="Unassembled WGS sequence"/>
</dbReference>
<feature type="transmembrane region" description="Helical" evidence="7">
    <location>
        <begin position="94"/>
        <end position="114"/>
    </location>
</feature>
<dbReference type="AlphaFoldDB" id="A0A6L7F3U9"/>
<keyword evidence="5 7" id="KW-0472">Membrane</keyword>
<evidence type="ECO:0000256" key="5">
    <source>
        <dbReference type="ARBA" id="ARBA00023136"/>
    </source>
</evidence>
<feature type="transmembrane region" description="Helical" evidence="7">
    <location>
        <begin position="180"/>
        <end position="202"/>
    </location>
</feature>
<feature type="domain" description="EamA" evidence="8">
    <location>
        <begin position="11"/>
        <end position="138"/>
    </location>
</feature>
<dbReference type="Pfam" id="PF00892">
    <property type="entry name" value="EamA"/>
    <property type="match status" value="2"/>
</dbReference>
<keyword evidence="3 7" id="KW-0812">Transmembrane</keyword>
<comment type="subcellular location">
    <subcellularLocation>
        <location evidence="1">Membrane</location>
        <topology evidence="1">Multi-pass membrane protein</topology>
    </subcellularLocation>
</comment>
<evidence type="ECO:0000256" key="2">
    <source>
        <dbReference type="ARBA" id="ARBA00007362"/>
    </source>
</evidence>
<reference evidence="9 10" key="1">
    <citation type="submission" date="2019-12" db="EMBL/GenBank/DDBJ databases">
        <authorList>
            <person name="Kun Z."/>
        </authorList>
    </citation>
    <scope>NUCLEOTIDE SEQUENCE [LARGE SCALE GENOMIC DNA]</scope>
    <source>
        <strain evidence="9 10">YIM 123512</strain>
    </source>
</reference>
<dbReference type="EMBL" id="WUEK01000016">
    <property type="protein sequence ID" value="MXG91892.1"/>
    <property type="molecule type" value="Genomic_DNA"/>
</dbReference>
<evidence type="ECO:0000256" key="1">
    <source>
        <dbReference type="ARBA" id="ARBA00004141"/>
    </source>
</evidence>
<dbReference type="InterPro" id="IPR000620">
    <property type="entry name" value="EamA_dom"/>
</dbReference>
<feature type="compositionally biased region" description="Low complexity" evidence="6">
    <location>
        <begin position="328"/>
        <end position="346"/>
    </location>
</feature>
<evidence type="ECO:0000256" key="4">
    <source>
        <dbReference type="ARBA" id="ARBA00022989"/>
    </source>
</evidence>
<accession>A0A6L7F3U9</accession>
<evidence type="ECO:0000256" key="3">
    <source>
        <dbReference type="ARBA" id="ARBA00022692"/>
    </source>
</evidence>
<evidence type="ECO:0000259" key="8">
    <source>
        <dbReference type="Pfam" id="PF00892"/>
    </source>
</evidence>
<sequence>MSSVEDKRLRWSLVTAVAPVAWGSTYVVTHQLLPPDQPLTGAALRALPAGLLLLALARRRPRGAWWWRSAVLGVLNVGLFFWLVYLSAQLLPSAVAATVMATSSVVLALLAWLLLGQRPAVAHLVGGVVGVGGVALLLLGGAGSGAERIDPVGVVCAVAAMLCSSLGFVLARRWSGGADLLATTSWQLLAGGAGLAVAAAVSGDGWPPLDVPTALGFGYVTVVATALALVCWYAGLRHLPTSTVGLVGLLNPLTGVALGCLVFGEVLGARQWLGVVLVVGGVLLGQRASRGGERGTPRHGSSPRPAAPRPALARHDGSGRHRPGRPGGSSDVGAVPIGAAAAPARR</sequence>
<name>A0A6L7F3U9_9ACTN</name>
<dbReference type="GO" id="GO:0016020">
    <property type="term" value="C:membrane"/>
    <property type="evidence" value="ECO:0007669"/>
    <property type="project" value="UniProtKB-SubCell"/>
</dbReference>
<comment type="caution">
    <text evidence="9">The sequence shown here is derived from an EMBL/GenBank/DDBJ whole genome shotgun (WGS) entry which is preliminary data.</text>
</comment>
<keyword evidence="10" id="KW-1185">Reference proteome</keyword>